<name>Q2W3C6_PARM1</name>
<gene>
    <name evidence="1" type="ordered locus">amb2845</name>
</gene>
<keyword evidence="2" id="KW-1185">Reference proteome</keyword>
<sequence>MWYGLGEIEWAKILHPGRFAMSSRGLRLGWLVLGLFLAIPGVAQAADAFAVRGIEVDVTAQGVAAAKEQALAEAERVGFRRLLERLTMPADHARLPGADALQYVRDVAIDNERSSAVRYIATLSVRYNPVAVKKLLRDANIKYAEPRPRPVVIVPVFRPVGAGRALLWDDPNPWRAAWVALGSGALVPLVVPVADAADLPLVPVEKALAGDVESLSALGARFRTPDVLVMTAMVNGATNAVDVTATGMPGVMKPFDTRSYPIGETGVDAALRRAAGEAAQTLDTAYKQSNLLSFDRAASMAAMVQLKGLEDWVAVRERLGRVTLVRRWEIVSLSREEAAIVLYTVGEPEQVKATLAAAGLQLDWNDAFWVMKLKGTP</sequence>
<proteinExistence type="predicted"/>
<reference evidence="1 2" key="1">
    <citation type="journal article" date="2005" name="DNA Res.">
        <title>Complete genome sequence of the facultative anaerobic magnetotactic bacterium Magnetospirillum sp. strain AMB-1.</title>
        <authorList>
            <person name="Matsunaga T."/>
            <person name="Okamura Y."/>
            <person name="Fukuda Y."/>
            <person name="Wahyudi A.T."/>
            <person name="Murase Y."/>
            <person name="Takeyama H."/>
        </authorList>
    </citation>
    <scope>NUCLEOTIDE SEQUENCE [LARGE SCALE GENOMIC DNA]</scope>
    <source>
        <strain evidence="2">ATCC 700264 / AMB-1</strain>
    </source>
</reference>
<dbReference type="InterPro" id="IPR018642">
    <property type="entry name" value="DUF2066"/>
</dbReference>
<evidence type="ECO:0000313" key="2">
    <source>
        <dbReference type="Proteomes" id="UP000007058"/>
    </source>
</evidence>
<protein>
    <recommendedName>
        <fullName evidence="3">DUF2066 domain-containing protein</fullName>
    </recommendedName>
</protein>
<dbReference type="AlphaFoldDB" id="Q2W3C6"/>
<dbReference type="HOGENOM" id="CLU_046235_0_0_5"/>
<organism evidence="1 2">
    <name type="scientific">Paramagnetospirillum magneticum (strain ATCC 700264 / AMB-1)</name>
    <name type="common">Magnetospirillum magneticum</name>
    <dbReference type="NCBI Taxonomy" id="342108"/>
    <lineage>
        <taxon>Bacteria</taxon>
        <taxon>Pseudomonadati</taxon>
        <taxon>Pseudomonadota</taxon>
        <taxon>Alphaproteobacteria</taxon>
        <taxon>Rhodospirillales</taxon>
        <taxon>Magnetospirillaceae</taxon>
        <taxon>Paramagnetospirillum</taxon>
    </lineage>
</organism>
<evidence type="ECO:0008006" key="3">
    <source>
        <dbReference type="Google" id="ProtNLM"/>
    </source>
</evidence>
<dbReference type="STRING" id="342108.amb2845"/>
<evidence type="ECO:0000313" key="1">
    <source>
        <dbReference type="EMBL" id="BAE51649.1"/>
    </source>
</evidence>
<dbReference type="Proteomes" id="UP000007058">
    <property type="component" value="Chromosome"/>
</dbReference>
<dbReference type="Pfam" id="PF09839">
    <property type="entry name" value="DUF2066"/>
    <property type="match status" value="1"/>
</dbReference>
<accession>Q2W3C6</accession>
<dbReference type="KEGG" id="mag:amb2845"/>
<dbReference type="EMBL" id="AP007255">
    <property type="protein sequence ID" value="BAE51649.1"/>
    <property type="molecule type" value="Genomic_DNA"/>
</dbReference>